<proteinExistence type="predicted"/>
<dbReference type="EMBL" id="SRLO01000008">
    <property type="protein sequence ID" value="TNN87888.1"/>
    <property type="molecule type" value="Genomic_DNA"/>
</dbReference>
<sequence length="233" mass="25131">MGILCSHICAVPSVLLCVALMPREGPGQMVSAGMYSQITNASPCQQGLKIVWPRHPVVWKLAHPGPAPEAHRTAPWYLSFRRMLMLKARTQTTELQLLCNCSDASRDQQGAGLTEFLAGLLIDDLRVDGDGVDLVGLSSGAQTMPVQDYPPRDKGGRQVTAVGDGEPVTCCFVSVFTRTYRHNLRSEPSQHQRSGQQSTVSLGLRAPKSGVRGPYCPPEGVPWTRGEGQGGPV</sequence>
<feature type="signal peptide" evidence="2">
    <location>
        <begin position="1"/>
        <end position="27"/>
    </location>
</feature>
<feature type="compositionally biased region" description="Polar residues" evidence="1">
    <location>
        <begin position="191"/>
        <end position="201"/>
    </location>
</feature>
<evidence type="ECO:0000313" key="3">
    <source>
        <dbReference type="EMBL" id="TNN87888.1"/>
    </source>
</evidence>
<organism evidence="3 4">
    <name type="scientific">Liparis tanakae</name>
    <name type="common">Tanaka's snailfish</name>
    <dbReference type="NCBI Taxonomy" id="230148"/>
    <lineage>
        <taxon>Eukaryota</taxon>
        <taxon>Metazoa</taxon>
        <taxon>Chordata</taxon>
        <taxon>Craniata</taxon>
        <taxon>Vertebrata</taxon>
        <taxon>Euteleostomi</taxon>
        <taxon>Actinopterygii</taxon>
        <taxon>Neopterygii</taxon>
        <taxon>Teleostei</taxon>
        <taxon>Neoteleostei</taxon>
        <taxon>Acanthomorphata</taxon>
        <taxon>Eupercaria</taxon>
        <taxon>Perciformes</taxon>
        <taxon>Cottioidei</taxon>
        <taxon>Cottales</taxon>
        <taxon>Liparidae</taxon>
        <taxon>Liparis</taxon>
    </lineage>
</organism>
<reference evidence="3 4" key="1">
    <citation type="submission" date="2019-03" db="EMBL/GenBank/DDBJ databases">
        <title>First draft genome of Liparis tanakae, snailfish: a comprehensive survey of snailfish specific genes.</title>
        <authorList>
            <person name="Kim W."/>
            <person name="Song I."/>
            <person name="Jeong J.-H."/>
            <person name="Kim D."/>
            <person name="Kim S."/>
            <person name="Ryu S."/>
            <person name="Song J.Y."/>
            <person name="Lee S.K."/>
        </authorList>
    </citation>
    <scope>NUCLEOTIDE SEQUENCE [LARGE SCALE GENOMIC DNA]</scope>
    <source>
        <tissue evidence="3">Muscle</tissue>
    </source>
</reference>
<evidence type="ECO:0000256" key="1">
    <source>
        <dbReference type="SAM" id="MobiDB-lite"/>
    </source>
</evidence>
<evidence type="ECO:0000256" key="2">
    <source>
        <dbReference type="SAM" id="SignalP"/>
    </source>
</evidence>
<feature type="chain" id="PRO_5021283194" evidence="2">
    <location>
        <begin position="28"/>
        <end position="233"/>
    </location>
</feature>
<feature type="region of interest" description="Disordered" evidence="1">
    <location>
        <begin position="184"/>
        <end position="233"/>
    </location>
</feature>
<keyword evidence="2" id="KW-0732">Signal</keyword>
<evidence type="ECO:0000313" key="4">
    <source>
        <dbReference type="Proteomes" id="UP000314294"/>
    </source>
</evidence>
<accession>A0A4Z2JE00</accession>
<gene>
    <name evidence="3" type="ORF">EYF80_001852</name>
</gene>
<name>A0A4Z2JE00_9TELE</name>
<dbReference type="AlphaFoldDB" id="A0A4Z2JE00"/>
<protein>
    <submittedName>
        <fullName evidence="3">Uncharacterized protein</fullName>
    </submittedName>
</protein>
<comment type="caution">
    <text evidence="3">The sequence shown here is derived from an EMBL/GenBank/DDBJ whole genome shotgun (WGS) entry which is preliminary data.</text>
</comment>
<dbReference type="Proteomes" id="UP000314294">
    <property type="component" value="Unassembled WGS sequence"/>
</dbReference>
<keyword evidence="4" id="KW-1185">Reference proteome</keyword>